<accession>A0A1T2XK37</accession>
<feature type="domain" description="DUF7852" evidence="1">
    <location>
        <begin position="3"/>
        <end position="78"/>
    </location>
</feature>
<gene>
    <name evidence="2" type="ORF">BVG16_05435</name>
</gene>
<evidence type="ECO:0000313" key="3">
    <source>
        <dbReference type="Proteomes" id="UP000190188"/>
    </source>
</evidence>
<evidence type="ECO:0000259" key="1">
    <source>
        <dbReference type="Pfam" id="PF25250"/>
    </source>
</evidence>
<proteinExistence type="predicted"/>
<dbReference type="Proteomes" id="UP000190188">
    <property type="component" value="Unassembled WGS sequence"/>
</dbReference>
<dbReference type="EMBL" id="MSZX01000002">
    <property type="protein sequence ID" value="OPA80188.1"/>
    <property type="molecule type" value="Genomic_DNA"/>
</dbReference>
<dbReference type="Pfam" id="PF25250">
    <property type="entry name" value="DUF7852"/>
    <property type="match status" value="2"/>
</dbReference>
<name>A0A1T2XK37_9BACL</name>
<keyword evidence="3" id="KW-1185">Reference proteome</keyword>
<comment type="caution">
    <text evidence="2">The sequence shown here is derived from an EMBL/GenBank/DDBJ whole genome shotgun (WGS) entry which is preliminary data.</text>
</comment>
<dbReference type="STRING" id="1324314.BVG16_05435"/>
<dbReference type="InterPro" id="IPR057174">
    <property type="entry name" value="DUF7852"/>
</dbReference>
<organism evidence="2 3">
    <name type="scientific">Paenibacillus selenitireducens</name>
    <dbReference type="NCBI Taxonomy" id="1324314"/>
    <lineage>
        <taxon>Bacteria</taxon>
        <taxon>Bacillati</taxon>
        <taxon>Bacillota</taxon>
        <taxon>Bacilli</taxon>
        <taxon>Bacillales</taxon>
        <taxon>Paenibacillaceae</taxon>
        <taxon>Paenibacillus</taxon>
    </lineage>
</organism>
<evidence type="ECO:0000313" key="2">
    <source>
        <dbReference type="EMBL" id="OPA80188.1"/>
    </source>
</evidence>
<protein>
    <recommendedName>
        <fullName evidence="1">DUF7852 domain-containing protein</fullName>
    </recommendedName>
</protein>
<sequence length="205" mass="23377">MYIQAPKILARIQVPVNISTEITLDRPASELKRKSDRVLLQECQLVAIHAHHFKIKEGKLFIEGVIETNMEFAAVENTSCTESYGDICHTTAQVPFKSCTHITFAEGNEPNLAQQQEQSTFLFTKPKHHGTMPSLRQFSNQSVYQHEPYCELVSYSMDEVVEEKGTGMKHEGSCHEKTFNILSKQIVLHLMIEVLQVQQIPLQQH</sequence>
<reference evidence="2 3" key="1">
    <citation type="submission" date="2017-01" db="EMBL/GenBank/DDBJ databases">
        <title>Genome analysis of Paenibacillus selenitrireducens ES3-24.</title>
        <authorList>
            <person name="Xu D."/>
            <person name="Yao R."/>
            <person name="Zheng S."/>
        </authorList>
    </citation>
    <scope>NUCLEOTIDE SEQUENCE [LARGE SCALE GENOMIC DNA]</scope>
    <source>
        <strain evidence="2 3">ES3-24</strain>
    </source>
</reference>
<feature type="domain" description="DUF7852" evidence="1">
    <location>
        <begin position="85"/>
        <end position="163"/>
    </location>
</feature>
<dbReference type="AlphaFoldDB" id="A0A1T2XK37"/>